<dbReference type="InterPro" id="IPR005334">
    <property type="entry name" value="Tctex-1-like"/>
</dbReference>
<dbReference type="GO" id="GO:0005737">
    <property type="term" value="C:cytoplasm"/>
    <property type="evidence" value="ECO:0007669"/>
    <property type="project" value="TreeGrafter"/>
</dbReference>
<dbReference type="CDD" id="cd21455">
    <property type="entry name" value="DLC-like_DYNLT1_DYNLT3"/>
    <property type="match status" value="1"/>
</dbReference>
<comment type="caution">
    <text evidence="1">The sequence shown here is derived from an EMBL/GenBank/DDBJ whole genome shotgun (WGS) entry which is preliminary data.</text>
</comment>
<proteinExistence type="predicted"/>
<organism evidence="1 2">
    <name type="scientific">Gregarina niphandrodes</name>
    <name type="common">Septate eugregarine</name>
    <dbReference type="NCBI Taxonomy" id="110365"/>
    <lineage>
        <taxon>Eukaryota</taxon>
        <taxon>Sar</taxon>
        <taxon>Alveolata</taxon>
        <taxon>Apicomplexa</taxon>
        <taxon>Conoidasida</taxon>
        <taxon>Gregarinasina</taxon>
        <taxon>Eugregarinorida</taxon>
        <taxon>Gregarinidae</taxon>
        <taxon>Gregarina</taxon>
    </lineage>
</organism>
<gene>
    <name evidence="1" type="ORF">GNI_158030</name>
</gene>
<dbReference type="Gene3D" id="3.30.1140.40">
    <property type="entry name" value="Tctex-1"/>
    <property type="match status" value="1"/>
</dbReference>
<dbReference type="Pfam" id="PF03645">
    <property type="entry name" value="Tctex-1"/>
    <property type="match status" value="1"/>
</dbReference>
<dbReference type="VEuPathDB" id="CryptoDB:GNI_158030"/>
<dbReference type="GO" id="GO:0005868">
    <property type="term" value="C:cytoplasmic dynein complex"/>
    <property type="evidence" value="ECO:0007669"/>
    <property type="project" value="TreeGrafter"/>
</dbReference>
<dbReference type="PANTHER" id="PTHR21255:SF4">
    <property type="entry name" value="DYNEIN LIGHT CHAIN TCTEX-TYPE"/>
    <property type="match status" value="1"/>
</dbReference>
<dbReference type="Proteomes" id="UP000019763">
    <property type="component" value="Unassembled WGS sequence"/>
</dbReference>
<sequence>MDRKKAFTPHLEDVKRKTENIITAVIRDSKYEATQVQNWVDKITHECIDYLQQVNDDFKYVVSVIIMEKKTGGFHLFSTCYWDCDQDGTVTARYDNPGLHVLVTIFGITLD</sequence>
<dbReference type="AlphaFoldDB" id="A0A023AYQ0"/>
<dbReference type="GeneID" id="22915499"/>
<dbReference type="EMBL" id="AFNH02001176">
    <property type="protein sequence ID" value="EZG43796.1"/>
    <property type="molecule type" value="Genomic_DNA"/>
</dbReference>
<evidence type="ECO:0000313" key="1">
    <source>
        <dbReference type="EMBL" id="EZG43796.1"/>
    </source>
</evidence>
<dbReference type="PANTHER" id="PTHR21255">
    <property type="entry name" value="T-COMPLEX-ASSOCIATED-TESTIS-EXPRESSED 1/ DYNEIN LIGHT CHAIN"/>
    <property type="match status" value="1"/>
</dbReference>
<dbReference type="RefSeq" id="XP_011133006.1">
    <property type="nucleotide sequence ID" value="XM_011134704.1"/>
</dbReference>
<evidence type="ECO:0000313" key="2">
    <source>
        <dbReference type="Proteomes" id="UP000019763"/>
    </source>
</evidence>
<dbReference type="GO" id="GO:0045505">
    <property type="term" value="F:dynein intermediate chain binding"/>
    <property type="evidence" value="ECO:0007669"/>
    <property type="project" value="TreeGrafter"/>
</dbReference>
<protein>
    <submittedName>
        <fullName evidence="1">Tctex-1 family protein</fullName>
    </submittedName>
</protein>
<dbReference type="eggNOG" id="KOG4081">
    <property type="taxonomic scope" value="Eukaryota"/>
</dbReference>
<accession>A0A023AYQ0</accession>
<name>A0A023AYQ0_GRENI</name>
<dbReference type="OrthoDB" id="10059120at2759"/>
<keyword evidence="2" id="KW-1185">Reference proteome</keyword>
<dbReference type="OMA" id="LCIGPPS"/>
<dbReference type="GO" id="GO:0007018">
    <property type="term" value="P:microtubule-based movement"/>
    <property type="evidence" value="ECO:0007669"/>
    <property type="project" value="TreeGrafter"/>
</dbReference>
<dbReference type="InterPro" id="IPR038586">
    <property type="entry name" value="Tctex-1-like_sf"/>
</dbReference>
<reference evidence="1" key="1">
    <citation type="submission" date="2013-12" db="EMBL/GenBank/DDBJ databases">
        <authorList>
            <person name="Omoto C.K."/>
            <person name="Sibley D."/>
            <person name="Venepally P."/>
            <person name="Hadjithomas M."/>
            <person name="Karamycheva S."/>
            <person name="Brunk B."/>
            <person name="Roos D."/>
            <person name="Caler E."/>
            <person name="Lorenzi H."/>
        </authorList>
    </citation>
    <scope>NUCLEOTIDE SEQUENCE</scope>
</reference>